<name>A0A329MJY1_9BACL</name>
<dbReference type="SMART" id="SM00342">
    <property type="entry name" value="HTH_ARAC"/>
    <property type="match status" value="1"/>
</dbReference>
<feature type="domain" description="HTH araC/xylS-type" evidence="5">
    <location>
        <begin position="455"/>
        <end position="553"/>
    </location>
</feature>
<dbReference type="InterPro" id="IPR011006">
    <property type="entry name" value="CheY-like_superfamily"/>
</dbReference>
<reference evidence="7 8" key="1">
    <citation type="journal article" date="2009" name="Int. J. Syst. Evol. Microbiol.">
        <title>Paenibacillus contaminans sp. nov., isolated from a contaminated laboratory plate.</title>
        <authorList>
            <person name="Chou J.H."/>
            <person name="Lee J.H."/>
            <person name="Lin M.C."/>
            <person name="Chang P.S."/>
            <person name="Arun A.B."/>
            <person name="Young C.C."/>
            <person name="Chen W.M."/>
        </authorList>
    </citation>
    <scope>NUCLEOTIDE SEQUENCE [LARGE SCALE GENOMIC DNA]</scope>
    <source>
        <strain evidence="7 8">CKOBP-6</strain>
    </source>
</reference>
<evidence type="ECO:0008006" key="9">
    <source>
        <dbReference type="Google" id="ProtNLM"/>
    </source>
</evidence>
<dbReference type="CDD" id="cd17536">
    <property type="entry name" value="REC_YesN-like"/>
    <property type="match status" value="1"/>
</dbReference>
<dbReference type="Pfam" id="PF00072">
    <property type="entry name" value="Response_reg"/>
    <property type="match status" value="1"/>
</dbReference>
<dbReference type="PROSITE" id="PS50110">
    <property type="entry name" value="RESPONSE_REGULATORY"/>
    <property type="match status" value="1"/>
</dbReference>
<dbReference type="InterPro" id="IPR018060">
    <property type="entry name" value="HTH_AraC"/>
</dbReference>
<dbReference type="GO" id="GO:0043565">
    <property type="term" value="F:sequence-specific DNA binding"/>
    <property type="evidence" value="ECO:0007669"/>
    <property type="project" value="InterPro"/>
</dbReference>
<dbReference type="GO" id="GO:0003700">
    <property type="term" value="F:DNA-binding transcription factor activity"/>
    <property type="evidence" value="ECO:0007669"/>
    <property type="project" value="InterPro"/>
</dbReference>
<dbReference type="InterPro" id="IPR018062">
    <property type="entry name" value="HTH_AraC-typ_CS"/>
</dbReference>
<dbReference type="PRINTS" id="PR00032">
    <property type="entry name" value="HTHARAC"/>
</dbReference>
<evidence type="ECO:0000259" key="5">
    <source>
        <dbReference type="PROSITE" id="PS01124"/>
    </source>
</evidence>
<keyword evidence="4" id="KW-0597">Phosphoprotein</keyword>
<dbReference type="InterPro" id="IPR001789">
    <property type="entry name" value="Sig_transdc_resp-reg_receiver"/>
</dbReference>
<dbReference type="Gene3D" id="1.10.10.60">
    <property type="entry name" value="Homeodomain-like"/>
    <property type="match status" value="2"/>
</dbReference>
<dbReference type="Pfam" id="PF12833">
    <property type="entry name" value="HTH_18"/>
    <property type="match status" value="1"/>
</dbReference>
<dbReference type="OrthoDB" id="2543932at2"/>
<dbReference type="RefSeq" id="WP_113032541.1">
    <property type="nucleotide sequence ID" value="NZ_QMFB01000011.1"/>
</dbReference>
<evidence type="ECO:0000256" key="1">
    <source>
        <dbReference type="ARBA" id="ARBA00023015"/>
    </source>
</evidence>
<gene>
    <name evidence="7" type="ORF">DQG23_19430</name>
</gene>
<dbReference type="PROSITE" id="PS00041">
    <property type="entry name" value="HTH_ARAC_FAMILY_1"/>
    <property type="match status" value="1"/>
</dbReference>
<keyword evidence="1" id="KW-0805">Transcription regulation</keyword>
<dbReference type="GO" id="GO:0000160">
    <property type="term" value="P:phosphorelay signal transduction system"/>
    <property type="evidence" value="ECO:0007669"/>
    <property type="project" value="InterPro"/>
</dbReference>
<dbReference type="SUPFAM" id="SSF46689">
    <property type="entry name" value="Homeodomain-like"/>
    <property type="match status" value="2"/>
</dbReference>
<proteinExistence type="predicted"/>
<evidence type="ECO:0000313" key="7">
    <source>
        <dbReference type="EMBL" id="RAV19636.1"/>
    </source>
</evidence>
<feature type="modified residue" description="4-aspartylphosphate" evidence="4">
    <location>
        <position position="55"/>
    </location>
</feature>
<evidence type="ECO:0000256" key="3">
    <source>
        <dbReference type="ARBA" id="ARBA00023163"/>
    </source>
</evidence>
<keyword evidence="2" id="KW-0238">DNA-binding</keyword>
<dbReference type="AlphaFoldDB" id="A0A329MJY1"/>
<comment type="caution">
    <text evidence="7">The sequence shown here is derived from an EMBL/GenBank/DDBJ whole genome shotgun (WGS) entry which is preliminary data.</text>
</comment>
<evidence type="ECO:0000256" key="2">
    <source>
        <dbReference type="ARBA" id="ARBA00023125"/>
    </source>
</evidence>
<dbReference type="SUPFAM" id="SSF52172">
    <property type="entry name" value="CheY-like"/>
    <property type="match status" value="1"/>
</dbReference>
<dbReference type="PANTHER" id="PTHR43280">
    <property type="entry name" value="ARAC-FAMILY TRANSCRIPTIONAL REGULATOR"/>
    <property type="match status" value="1"/>
</dbReference>
<sequence length="573" mass="65279">MHRILIVDDEPIIVDSLYDLLVGTAHLELEVKRAYNVYEALDCLRQTRIDVVISDIRMPGMSGIELHKQIVESWPRCKVIFLTGYNDFDYARHAIRTGGVVDYVLKNEDDHAVLAALEKAIAESEKLQSGDAYLLSAKTKLQLAIPALQRNILFDLMRDPEPSPTEYGTKFTKSGISLSLDDEVWLVMGRVDAWPEGTSEAERMQLLYACQNIAEEYLSPTVESVFFAFESGKLAWFMQPKPFMRANESEEGPEREIERMKTRTYSIMESVQTTCRQLLKLSLSLVMAREPSAWENAGAQFHYLKALLGQSPDSGQELFIMDSDQFGIRAEPVRDYAPAESQQLKKQYELLEQMLAGGQRESFEKRFGEIASQVASSGYRYQLETFHTLSLCLISHAIRMGLFDELFQKMDLRKTTQYDSHESWSAACAYLTKAAEELLDRGEPESAEQSERLIASLHRYVQSNLGGDLSLTRLSLVVHHSPTYLSRLYKRVTGGMLSDYITEERMNKARQLLSQTTVKIQDIATQVGYEAAPQFNRSFKKAFRMTPQEYRDLSYRADERISATNVKESNNGK</sequence>
<dbReference type="PROSITE" id="PS01124">
    <property type="entry name" value="HTH_ARAC_FAMILY_2"/>
    <property type="match status" value="1"/>
</dbReference>
<dbReference type="Proteomes" id="UP000250369">
    <property type="component" value="Unassembled WGS sequence"/>
</dbReference>
<dbReference type="Gene3D" id="3.40.50.2300">
    <property type="match status" value="1"/>
</dbReference>
<accession>A0A329MJY1</accession>
<dbReference type="InterPro" id="IPR020449">
    <property type="entry name" value="Tscrpt_reg_AraC-type_HTH"/>
</dbReference>
<evidence type="ECO:0000259" key="6">
    <source>
        <dbReference type="PROSITE" id="PS50110"/>
    </source>
</evidence>
<dbReference type="EMBL" id="QMFB01000011">
    <property type="protein sequence ID" value="RAV19636.1"/>
    <property type="molecule type" value="Genomic_DNA"/>
</dbReference>
<protein>
    <recommendedName>
        <fullName evidence="9">DNA-binding response regulator</fullName>
    </recommendedName>
</protein>
<evidence type="ECO:0000256" key="4">
    <source>
        <dbReference type="PROSITE-ProRule" id="PRU00169"/>
    </source>
</evidence>
<dbReference type="InterPro" id="IPR009057">
    <property type="entry name" value="Homeodomain-like_sf"/>
</dbReference>
<dbReference type="PANTHER" id="PTHR43280:SF28">
    <property type="entry name" value="HTH-TYPE TRANSCRIPTIONAL ACTIVATOR RHAS"/>
    <property type="match status" value="1"/>
</dbReference>
<keyword evidence="3" id="KW-0804">Transcription</keyword>
<feature type="domain" description="Response regulatory" evidence="6">
    <location>
        <begin position="3"/>
        <end position="121"/>
    </location>
</feature>
<organism evidence="7 8">
    <name type="scientific">Paenibacillus contaminans</name>
    <dbReference type="NCBI Taxonomy" id="450362"/>
    <lineage>
        <taxon>Bacteria</taxon>
        <taxon>Bacillati</taxon>
        <taxon>Bacillota</taxon>
        <taxon>Bacilli</taxon>
        <taxon>Bacillales</taxon>
        <taxon>Paenibacillaceae</taxon>
        <taxon>Paenibacillus</taxon>
    </lineage>
</organism>
<dbReference type="SMART" id="SM00448">
    <property type="entry name" value="REC"/>
    <property type="match status" value="1"/>
</dbReference>
<keyword evidence="8" id="KW-1185">Reference proteome</keyword>
<evidence type="ECO:0000313" key="8">
    <source>
        <dbReference type="Proteomes" id="UP000250369"/>
    </source>
</evidence>